<dbReference type="EMBL" id="FQNC01000045">
    <property type="protein sequence ID" value="SGY60370.1"/>
    <property type="molecule type" value="Genomic_DNA"/>
</dbReference>
<sequence length="499" mass="53057">MASSFVGLPVRCNLRNGKIITGLVGTVDAVRGTITIESSSGAHYDLPRAQVLNLELLSLAKRAAAQGEGVGAAAGVGVGGGRKSRGEGEGLMSLKEGEEERLSSGGGGVKDKVSRRSAQSTTHSDEGGQSKRSTSTAQHLTKPQPSNNISEDFDFGAGLNQFDKQREFAAIKSQDRTDPALRLVSHNKQTKLLPNENVLSVAELEQQTQELAQSLARLDPARTRVDKTNMIKEGGVLRTKRGVIAPCLTRGQYREVVSIAEIETGPTSLQRTEAGSRALGQLILSFQPDSQGPSRAPPSLCILCGSKAIKKSTLALRAGTMLVNRGYRVVAYLASMEGVAEAALRGFSAAGGRLGRNVADLPNDFDLVLDAIADEQDELTEIPAQDLTILRWATTRNQAPIIAIDTASGGEGRPSVSFRSVLPNARELTAATHSHQTKLGALVPAYTLHRTALRTPTSSNTQHFILDEGISPKLLRRLGGLVSDDVEGLFGKNLFVEVS</sequence>
<comment type="similarity">
    <text evidence="2">Belongs to the EDC3 family.</text>
</comment>
<dbReference type="AlphaFoldDB" id="A0A2X0N158"/>
<evidence type="ECO:0000256" key="1">
    <source>
        <dbReference type="ARBA" id="ARBA00004201"/>
    </source>
</evidence>
<proteinExistence type="inferred from homology"/>
<name>A0A2X0N158_9BASI</name>
<dbReference type="InterPro" id="IPR025762">
    <property type="entry name" value="DFDF"/>
</dbReference>
<keyword evidence="4" id="KW-0963">Cytoplasm</keyword>
<dbReference type="InterPro" id="IPR036652">
    <property type="entry name" value="YjeF_N_dom_sf"/>
</dbReference>
<dbReference type="PANTHER" id="PTHR13612:SF0">
    <property type="entry name" value="ENHANCER OF MRNA-DECAPPING PROTEIN 3"/>
    <property type="match status" value="1"/>
</dbReference>
<evidence type="ECO:0000256" key="3">
    <source>
        <dbReference type="ARBA" id="ARBA00015797"/>
    </source>
</evidence>
<accession>A0A2X0N158</accession>
<reference evidence="7 8" key="1">
    <citation type="submission" date="2016-11" db="EMBL/GenBank/DDBJ databases">
        <authorList>
            <person name="Jaros S."/>
            <person name="Januszkiewicz K."/>
            <person name="Wedrychowicz H."/>
        </authorList>
    </citation>
    <scope>NUCLEOTIDE SEQUENCE [LARGE SCALE GENOMIC DNA]</scope>
</reference>
<dbReference type="PANTHER" id="PTHR13612">
    <property type="entry name" value="ENHANCER OF MRNA-DECAPPING PROTEIN 3"/>
    <property type="match status" value="1"/>
</dbReference>
<evidence type="ECO:0000256" key="2">
    <source>
        <dbReference type="ARBA" id="ARBA00006610"/>
    </source>
</evidence>
<comment type="subcellular location">
    <subcellularLocation>
        <location evidence="1">Cytoplasm</location>
        <location evidence="1">P-body</location>
    </subcellularLocation>
</comment>
<dbReference type="GO" id="GO:0031087">
    <property type="term" value="P:deadenylation-independent decapping of nuclear-transcribed mRNA"/>
    <property type="evidence" value="ECO:0007669"/>
    <property type="project" value="TreeGrafter"/>
</dbReference>
<dbReference type="GO" id="GO:0003729">
    <property type="term" value="F:mRNA binding"/>
    <property type="evidence" value="ECO:0007669"/>
    <property type="project" value="TreeGrafter"/>
</dbReference>
<dbReference type="InterPro" id="IPR004443">
    <property type="entry name" value="YjeF_N_dom"/>
</dbReference>
<evidence type="ECO:0000256" key="5">
    <source>
        <dbReference type="SAM" id="MobiDB-lite"/>
    </source>
</evidence>
<dbReference type="InterPro" id="IPR019050">
    <property type="entry name" value="FDF_dom"/>
</dbReference>
<dbReference type="STRING" id="796604.A0A2X0N158"/>
<feature type="compositionally biased region" description="Polar residues" evidence="5">
    <location>
        <begin position="130"/>
        <end position="150"/>
    </location>
</feature>
<dbReference type="Proteomes" id="UP000249464">
    <property type="component" value="Unassembled WGS sequence"/>
</dbReference>
<keyword evidence="8" id="KW-1185">Reference proteome</keyword>
<dbReference type="SMART" id="SM01199">
    <property type="entry name" value="FDF"/>
    <property type="match status" value="1"/>
</dbReference>
<evidence type="ECO:0000259" key="6">
    <source>
        <dbReference type="PROSITE" id="PS51512"/>
    </source>
</evidence>
<organism evidence="7 8">
    <name type="scientific">Microbotryum silenes-dioicae</name>
    <dbReference type="NCBI Taxonomy" id="796604"/>
    <lineage>
        <taxon>Eukaryota</taxon>
        <taxon>Fungi</taxon>
        <taxon>Dikarya</taxon>
        <taxon>Basidiomycota</taxon>
        <taxon>Pucciniomycotina</taxon>
        <taxon>Microbotryomycetes</taxon>
        <taxon>Microbotryales</taxon>
        <taxon>Microbotryaceae</taxon>
        <taxon>Microbotryum</taxon>
    </lineage>
</organism>
<dbReference type="SUPFAM" id="SSF64153">
    <property type="entry name" value="YjeF N-terminal domain-like"/>
    <property type="match status" value="1"/>
</dbReference>
<dbReference type="Gene3D" id="3.40.50.10260">
    <property type="entry name" value="YjeF N-terminal domain"/>
    <property type="match status" value="1"/>
</dbReference>
<dbReference type="Pfam" id="PF09532">
    <property type="entry name" value="FDF"/>
    <property type="match status" value="1"/>
</dbReference>
<evidence type="ECO:0000313" key="7">
    <source>
        <dbReference type="EMBL" id="SGY60370.1"/>
    </source>
</evidence>
<protein>
    <recommendedName>
        <fullName evidence="3">Enhancer of mRNA-decapping protein 3</fullName>
    </recommendedName>
</protein>
<feature type="compositionally biased region" description="Gly residues" evidence="5">
    <location>
        <begin position="70"/>
        <end position="81"/>
    </location>
</feature>
<dbReference type="PROSITE" id="PS51512">
    <property type="entry name" value="DFDF"/>
    <property type="match status" value="1"/>
</dbReference>
<dbReference type="Pfam" id="PF03853">
    <property type="entry name" value="YjeF_N"/>
    <property type="match status" value="1"/>
</dbReference>
<dbReference type="GO" id="GO:0000932">
    <property type="term" value="C:P-body"/>
    <property type="evidence" value="ECO:0007669"/>
    <property type="project" value="UniProtKB-SubCell"/>
</dbReference>
<feature type="region of interest" description="Disordered" evidence="5">
    <location>
        <begin position="70"/>
        <end position="155"/>
    </location>
</feature>
<gene>
    <name evidence="7" type="primary">BQ5605_C007g04421</name>
    <name evidence="7" type="ORF">BQ5605_C007G04421</name>
</gene>
<evidence type="ECO:0000256" key="4">
    <source>
        <dbReference type="ARBA" id="ARBA00022490"/>
    </source>
</evidence>
<dbReference type="GO" id="GO:0033962">
    <property type="term" value="P:P-body assembly"/>
    <property type="evidence" value="ECO:0007669"/>
    <property type="project" value="TreeGrafter"/>
</dbReference>
<evidence type="ECO:0000313" key="8">
    <source>
        <dbReference type="Proteomes" id="UP000249464"/>
    </source>
</evidence>
<feature type="domain" description="DFDF" evidence="6">
    <location>
        <begin position="141"/>
        <end position="177"/>
    </location>
</feature>